<dbReference type="EMBL" id="JAULSV010000004">
    <property type="protein sequence ID" value="KAK0646327.1"/>
    <property type="molecule type" value="Genomic_DNA"/>
</dbReference>
<name>A0AA40CPY3_9PEZI</name>
<gene>
    <name evidence="1" type="ORF">B0T16DRAFT_413188</name>
</gene>
<keyword evidence="2" id="KW-1185">Reference proteome</keyword>
<evidence type="ECO:0000313" key="2">
    <source>
        <dbReference type="Proteomes" id="UP001174936"/>
    </source>
</evidence>
<sequence length="87" mass="10302">MKMEYLTHIVKERVDVDGERNVERGPEQRSLASGGFYKYRCKYFYSRNCTNWVYVNGAPCAMCVADGRELNRQQEYPMYTDGFHRQS</sequence>
<organism evidence="1 2">
    <name type="scientific">Cercophora newfieldiana</name>
    <dbReference type="NCBI Taxonomy" id="92897"/>
    <lineage>
        <taxon>Eukaryota</taxon>
        <taxon>Fungi</taxon>
        <taxon>Dikarya</taxon>
        <taxon>Ascomycota</taxon>
        <taxon>Pezizomycotina</taxon>
        <taxon>Sordariomycetes</taxon>
        <taxon>Sordariomycetidae</taxon>
        <taxon>Sordariales</taxon>
        <taxon>Lasiosphaeriaceae</taxon>
        <taxon>Cercophora</taxon>
    </lineage>
</organism>
<evidence type="ECO:0000313" key="1">
    <source>
        <dbReference type="EMBL" id="KAK0646327.1"/>
    </source>
</evidence>
<comment type="caution">
    <text evidence="1">The sequence shown here is derived from an EMBL/GenBank/DDBJ whole genome shotgun (WGS) entry which is preliminary data.</text>
</comment>
<proteinExistence type="predicted"/>
<protein>
    <submittedName>
        <fullName evidence="1">Uncharacterized protein</fullName>
    </submittedName>
</protein>
<reference evidence="1" key="1">
    <citation type="submission" date="2023-06" db="EMBL/GenBank/DDBJ databases">
        <title>Genome-scale phylogeny and comparative genomics of the fungal order Sordariales.</title>
        <authorList>
            <consortium name="Lawrence Berkeley National Laboratory"/>
            <person name="Hensen N."/>
            <person name="Bonometti L."/>
            <person name="Westerberg I."/>
            <person name="Brannstrom I.O."/>
            <person name="Guillou S."/>
            <person name="Cros-Aarteil S."/>
            <person name="Calhoun S."/>
            <person name="Haridas S."/>
            <person name="Kuo A."/>
            <person name="Mondo S."/>
            <person name="Pangilinan J."/>
            <person name="Riley R."/>
            <person name="Labutti K."/>
            <person name="Andreopoulos B."/>
            <person name="Lipzen A."/>
            <person name="Chen C."/>
            <person name="Yanf M."/>
            <person name="Daum C."/>
            <person name="Ng V."/>
            <person name="Clum A."/>
            <person name="Steindorff A."/>
            <person name="Ohm R."/>
            <person name="Martin F."/>
            <person name="Silar P."/>
            <person name="Natvig D."/>
            <person name="Lalanne C."/>
            <person name="Gautier V."/>
            <person name="Ament-Velasquez S.L."/>
            <person name="Kruys A."/>
            <person name="Hutchinson M.I."/>
            <person name="Powell A.J."/>
            <person name="Barry K."/>
            <person name="Miller A.N."/>
            <person name="Grigoriev I.V."/>
            <person name="Debuchy R."/>
            <person name="Gladieux P."/>
            <person name="Thoren M.H."/>
            <person name="Johannesson H."/>
        </authorList>
    </citation>
    <scope>NUCLEOTIDE SEQUENCE</scope>
    <source>
        <strain evidence="1">SMH2532-1</strain>
    </source>
</reference>
<dbReference type="Proteomes" id="UP001174936">
    <property type="component" value="Unassembled WGS sequence"/>
</dbReference>
<dbReference type="AlphaFoldDB" id="A0AA40CPY3"/>
<accession>A0AA40CPY3</accession>